<name>A0A7S5DQQ4_RHIRH</name>
<organism evidence="1">
    <name type="scientific">Rhizobium rhizogenes</name>
    <name type="common">Agrobacterium rhizogenes</name>
    <dbReference type="NCBI Taxonomy" id="359"/>
    <lineage>
        <taxon>Bacteria</taxon>
        <taxon>Pseudomonadati</taxon>
        <taxon>Pseudomonadota</taxon>
        <taxon>Alphaproteobacteria</taxon>
        <taxon>Hyphomicrobiales</taxon>
        <taxon>Rhizobiaceae</taxon>
        <taxon>Rhizobium/Agrobacterium group</taxon>
        <taxon>Rhizobium</taxon>
    </lineage>
</organism>
<gene>
    <name evidence="1" type="ORF">pC5.8a_26</name>
</gene>
<sequence length="45" mass="5116">MLWREYFEHSHTPKRALDVACWLGSITLSTKIDASVPTAKQAARE</sequence>
<dbReference type="EMBL" id="MK318971">
    <property type="protein sequence ID" value="QCL09518.1"/>
    <property type="molecule type" value="Genomic_DNA"/>
</dbReference>
<keyword evidence="1" id="KW-0614">Plasmid</keyword>
<geneLocation type="plasmid" evidence="1">
    <name>pColt5.8a</name>
</geneLocation>
<accession>A0A7S5DQQ4</accession>
<reference evidence="1" key="1">
    <citation type="submission" date="2018-12" db="EMBL/GenBank/DDBJ databases">
        <title>Three Rhizobium rhizogenes strains isolated from the same crown gall tumor carry diverse plasmids.</title>
        <authorList>
            <person name="Pulawska J."/>
            <person name="Kuzmanovic N."/>
        </authorList>
    </citation>
    <scope>NUCLEOTIDE SEQUENCE</scope>
    <source>
        <strain evidence="1">Colt5.8</strain>
        <plasmid evidence="1">pColt5.8a</plasmid>
    </source>
</reference>
<dbReference type="AlphaFoldDB" id="A0A7S5DQQ4"/>
<evidence type="ECO:0000313" key="1">
    <source>
        <dbReference type="EMBL" id="QCL09518.1"/>
    </source>
</evidence>
<protein>
    <submittedName>
        <fullName evidence="1">Uncharacterized protein</fullName>
    </submittedName>
</protein>
<proteinExistence type="predicted"/>